<feature type="domain" description="DYW" evidence="4">
    <location>
        <begin position="550"/>
        <end position="642"/>
    </location>
</feature>
<accession>A0A9I9E8I9</accession>
<protein>
    <recommendedName>
        <fullName evidence="4">DYW domain-containing protein</fullName>
    </recommendedName>
</protein>
<dbReference type="Pfam" id="PF20431">
    <property type="entry name" value="E_motif"/>
    <property type="match status" value="1"/>
</dbReference>
<dbReference type="eggNOG" id="KOG4197">
    <property type="taxonomic scope" value="Eukaryota"/>
</dbReference>
<organism evidence="5">
    <name type="scientific">Cucumis melo</name>
    <name type="common">Muskmelon</name>
    <dbReference type="NCBI Taxonomy" id="3656"/>
    <lineage>
        <taxon>Eukaryota</taxon>
        <taxon>Viridiplantae</taxon>
        <taxon>Streptophyta</taxon>
        <taxon>Embryophyta</taxon>
        <taxon>Tracheophyta</taxon>
        <taxon>Spermatophyta</taxon>
        <taxon>Magnoliopsida</taxon>
        <taxon>eudicotyledons</taxon>
        <taxon>Gunneridae</taxon>
        <taxon>Pentapetalae</taxon>
        <taxon>rosids</taxon>
        <taxon>fabids</taxon>
        <taxon>Cucurbitales</taxon>
        <taxon>Cucurbitaceae</taxon>
        <taxon>Benincaseae</taxon>
        <taxon>Cucumis</taxon>
    </lineage>
</organism>
<dbReference type="EnsemblPlants" id="MELO3C030264.2.1">
    <property type="protein sequence ID" value="MELO3C030264.2.1"/>
    <property type="gene ID" value="MELO3C030264.2"/>
</dbReference>
<dbReference type="PROSITE" id="PS51375">
    <property type="entry name" value="PPR"/>
    <property type="match status" value="4"/>
</dbReference>
<dbReference type="InterPro" id="IPR046849">
    <property type="entry name" value="E2_motif"/>
</dbReference>
<feature type="repeat" description="PPR" evidence="3">
    <location>
        <begin position="102"/>
        <end position="136"/>
    </location>
</feature>
<feature type="repeat" description="PPR" evidence="3">
    <location>
        <begin position="203"/>
        <end position="233"/>
    </location>
</feature>
<dbReference type="Pfam" id="PF13041">
    <property type="entry name" value="PPR_2"/>
    <property type="match status" value="2"/>
</dbReference>
<comment type="similarity">
    <text evidence="1">Belongs to the PPR family. PCMP-H subfamily.</text>
</comment>
<dbReference type="Gene3D" id="1.25.40.10">
    <property type="entry name" value="Tetratricopeptide repeat domain"/>
    <property type="match status" value="4"/>
</dbReference>
<dbReference type="InterPro" id="IPR002885">
    <property type="entry name" value="PPR_rpt"/>
</dbReference>
<evidence type="ECO:0000313" key="5">
    <source>
        <dbReference type="EnsemblPlants" id="MELO3C030264.2.1"/>
    </source>
</evidence>
<keyword evidence="2" id="KW-0677">Repeat</keyword>
<dbReference type="Pfam" id="PF20430">
    <property type="entry name" value="Eplus_motif"/>
    <property type="match status" value="1"/>
</dbReference>
<dbReference type="Pfam" id="PF12854">
    <property type="entry name" value="PPR_1"/>
    <property type="match status" value="1"/>
</dbReference>
<sequence length="642" mass="71862">MGFLHVCHFASNSGRYREKGKGKGKGKGIFQFLSLRLCTTQFFASSSPSSCIVECEKPTSKDFNATHVSYVHEILKLCAKRKLFLQGKACHAQILLMGLKTDLLTSNILINTYSKCGSVDSARQVFDEMPSRSLVSWNTMIGSLTQNGQENEALGLLLQMQREGTPFSEFTISSVLCACAAKCALSECQLLHAFVIKAAMDLNVFVATALLDVYAKCGLMKDAVSVFESMPDRSVVTWSSMAAGYVQNEMYEEALALFRKAWETGLKHDQFLMSSVICACAGLAAMIEGKQVNALLSKSGFCSNIFVASSLIDMYAKCGGIEESYKVFQDVERRNVVLWNAMISGLSRHARSLEVMILFEKMQQMGLSPNDVTFVSVLSACGHMGLVKKGQKYFDLMIKEHHLAPNVIHYSCMVDTLSRAGQTFEAYDLISKMPFNASASMWGSLLASCRTHGNLELAEFAAKKLFDIEPHNSGNYLLLSNMYAANGKWDEVAKMRKLLKESDVKKERGKSWIEIKDKVHLFMVGERNHPKIVEIYSKLNEVMDELQKLGYKAETQHDLHQVGESIKQELLRHHSEKLAFIMGLLFLPPSAPIRIMKNLRICGDCHSFMKLASKFVCRDVIVRDTNRFHHFKNGCCSCGDFW</sequence>
<dbReference type="Pfam" id="PF14432">
    <property type="entry name" value="DYW_deaminase"/>
    <property type="match status" value="1"/>
</dbReference>
<name>A0A9I9E8I9_CUCME</name>
<dbReference type="PANTHER" id="PTHR47926">
    <property type="entry name" value="PENTATRICOPEPTIDE REPEAT-CONTAINING PROTEIN"/>
    <property type="match status" value="1"/>
</dbReference>
<dbReference type="NCBIfam" id="TIGR00756">
    <property type="entry name" value="PPR"/>
    <property type="match status" value="5"/>
</dbReference>
<evidence type="ECO:0000256" key="3">
    <source>
        <dbReference type="PROSITE-ProRule" id="PRU00708"/>
    </source>
</evidence>
<dbReference type="InterPro" id="IPR046848">
    <property type="entry name" value="E_motif"/>
</dbReference>
<evidence type="ECO:0000259" key="4">
    <source>
        <dbReference type="Pfam" id="PF14432"/>
    </source>
</evidence>
<reference evidence="5" key="1">
    <citation type="submission" date="2023-03" db="UniProtKB">
        <authorList>
            <consortium name="EnsemblPlants"/>
        </authorList>
    </citation>
    <scope>IDENTIFICATION</scope>
</reference>
<dbReference type="InterPro" id="IPR011990">
    <property type="entry name" value="TPR-like_helical_dom_sf"/>
</dbReference>
<dbReference type="RefSeq" id="XP_008456610.2">
    <property type="nucleotide sequence ID" value="XM_008458388.3"/>
</dbReference>
<dbReference type="SUPFAM" id="SSF48452">
    <property type="entry name" value="TPR-like"/>
    <property type="match status" value="1"/>
</dbReference>
<dbReference type="Pfam" id="PF01535">
    <property type="entry name" value="PPR"/>
    <property type="match status" value="3"/>
</dbReference>
<gene>
    <name evidence="5" type="primary">103496519</name>
</gene>
<proteinExistence type="inferred from homology"/>
<dbReference type="PANTHER" id="PTHR47926:SF542">
    <property type="entry name" value="PENTATRICOPEPTIDE REPEAT-CONTAINING PROTEIN"/>
    <property type="match status" value="1"/>
</dbReference>
<evidence type="ECO:0000256" key="1">
    <source>
        <dbReference type="ARBA" id="ARBA00006643"/>
    </source>
</evidence>
<dbReference type="InterPro" id="IPR032867">
    <property type="entry name" value="DYW_dom"/>
</dbReference>
<dbReference type="InterPro" id="IPR046960">
    <property type="entry name" value="PPR_At4g14850-like_plant"/>
</dbReference>
<feature type="repeat" description="PPR" evidence="3">
    <location>
        <begin position="234"/>
        <end position="268"/>
    </location>
</feature>
<evidence type="ECO:0000256" key="2">
    <source>
        <dbReference type="ARBA" id="ARBA00022737"/>
    </source>
</evidence>
<feature type="repeat" description="PPR" evidence="3">
    <location>
        <begin position="335"/>
        <end position="369"/>
    </location>
</feature>